<dbReference type="GO" id="GO:0005886">
    <property type="term" value="C:plasma membrane"/>
    <property type="evidence" value="ECO:0007669"/>
    <property type="project" value="UniProtKB-SubCell"/>
</dbReference>
<keyword evidence="6 8" id="KW-0472">Membrane</keyword>
<evidence type="ECO:0000256" key="1">
    <source>
        <dbReference type="ARBA" id="ARBA00004651"/>
    </source>
</evidence>
<feature type="transmembrane region" description="Helical" evidence="8">
    <location>
        <begin position="347"/>
        <end position="367"/>
    </location>
</feature>
<reference evidence="9 10" key="1">
    <citation type="submission" date="2020-07" db="EMBL/GenBank/DDBJ databases">
        <title>Spirosoma foliorum sp. nov., isolated from the leaves on the Nejang mountain Korea, Republic of.</title>
        <authorList>
            <person name="Ho H."/>
            <person name="Lee Y.-J."/>
            <person name="Nurcahyanto D.-A."/>
            <person name="Kim S.-G."/>
        </authorList>
    </citation>
    <scope>NUCLEOTIDE SEQUENCE [LARGE SCALE GENOMIC DNA]</scope>
    <source>
        <strain evidence="9 10">PL0136</strain>
    </source>
</reference>
<dbReference type="PROSITE" id="PS01348">
    <property type="entry name" value="MRAY_2"/>
    <property type="match status" value="1"/>
</dbReference>
<keyword evidence="10" id="KW-1185">Reference proteome</keyword>
<keyword evidence="7" id="KW-0479">Metal-binding</keyword>
<gene>
    <name evidence="9" type="ORF">H3H32_14350</name>
</gene>
<dbReference type="GO" id="GO:0009103">
    <property type="term" value="P:lipopolysaccharide biosynthetic process"/>
    <property type="evidence" value="ECO:0007669"/>
    <property type="project" value="TreeGrafter"/>
</dbReference>
<organism evidence="9 10">
    <name type="scientific">Spirosoma foliorum</name>
    <dbReference type="NCBI Taxonomy" id="2710596"/>
    <lineage>
        <taxon>Bacteria</taxon>
        <taxon>Pseudomonadati</taxon>
        <taxon>Bacteroidota</taxon>
        <taxon>Cytophagia</taxon>
        <taxon>Cytophagales</taxon>
        <taxon>Cytophagaceae</taxon>
        <taxon>Spirosoma</taxon>
    </lineage>
</organism>
<evidence type="ECO:0000313" key="10">
    <source>
        <dbReference type="Proteomes" id="UP000515369"/>
    </source>
</evidence>
<evidence type="ECO:0000256" key="7">
    <source>
        <dbReference type="PIRSR" id="PIRSR600715-1"/>
    </source>
</evidence>
<comment type="subcellular location">
    <subcellularLocation>
        <location evidence="1">Cell membrane</location>
        <topology evidence="1">Multi-pass membrane protein</topology>
    </subcellularLocation>
</comment>
<keyword evidence="4 8" id="KW-0812">Transmembrane</keyword>
<evidence type="ECO:0000313" key="9">
    <source>
        <dbReference type="EMBL" id="QMW05987.1"/>
    </source>
</evidence>
<keyword evidence="3 9" id="KW-0808">Transferase</keyword>
<keyword evidence="7" id="KW-0460">Magnesium</keyword>
<feature type="transmembrane region" description="Helical" evidence="8">
    <location>
        <begin position="22"/>
        <end position="45"/>
    </location>
</feature>
<dbReference type="PANTHER" id="PTHR22926">
    <property type="entry name" value="PHOSPHO-N-ACETYLMURAMOYL-PENTAPEPTIDE-TRANSFERASE"/>
    <property type="match status" value="1"/>
</dbReference>
<protein>
    <submittedName>
        <fullName evidence="9">Undecaprenyl/decaprenyl-phosphate alpha-N-acetylglucosaminyl 1-phosphate transferase</fullName>
    </submittedName>
</protein>
<comment type="cofactor">
    <cofactor evidence="7">
        <name>Mg(2+)</name>
        <dbReference type="ChEBI" id="CHEBI:18420"/>
    </cofactor>
</comment>
<dbReference type="KEGG" id="sfol:H3H32_14350"/>
<evidence type="ECO:0000256" key="8">
    <source>
        <dbReference type="SAM" id="Phobius"/>
    </source>
</evidence>
<dbReference type="InterPro" id="IPR000715">
    <property type="entry name" value="Glycosyl_transferase_4"/>
</dbReference>
<evidence type="ECO:0000256" key="3">
    <source>
        <dbReference type="ARBA" id="ARBA00022679"/>
    </source>
</evidence>
<feature type="transmembrane region" description="Helical" evidence="8">
    <location>
        <begin position="66"/>
        <end position="89"/>
    </location>
</feature>
<proteinExistence type="predicted"/>
<dbReference type="AlphaFoldDB" id="A0A7G5H4E5"/>
<feature type="transmembrane region" description="Helical" evidence="8">
    <location>
        <begin position="239"/>
        <end position="261"/>
    </location>
</feature>
<dbReference type="GO" id="GO:0044038">
    <property type="term" value="P:cell wall macromolecule biosynthetic process"/>
    <property type="evidence" value="ECO:0007669"/>
    <property type="project" value="TreeGrafter"/>
</dbReference>
<evidence type="ECO:0000256" key="2">
    <source>
        <dbReference type="ARBA" id="ARBA00022475"/>
    </source>
</evidence>
<name>A0A7G5H4E5_9BACT</name>
<dbReference type="CDD" id="cd06853">
    <property type="entry name" value="GT_WecA_like"/>
    <property type="match status" value="1"/>
</dbReference>
<accession>A0A7G5H4E5</accession>
<keyword evidence="2" id="KW-1003">Cell membrane</keyword>
<evidence type="ECO:0000256" key="4">
    <source>
        <dbReference type="ARBA" id="ARBA00022692"/>
    </source>
</evidence>
<dbReference type="GO" id="GO:0046872">
    <property type="term" value="F:metal ion binding"/>
    <property type="evidence" value="ECO:0007669"/>
    <property type="project" value="UniProtKB-KW"/>
</dbReference>
<feature type="transmembrane region" description="Helical" evidence="8">
    <location>
        <begin position="95"/>
        <end position="113"/>
    </location>
</feature>
<evidence type="ECO:0000256" key="5">
    <source>
        <dbReference type="ARBA" id="ARBA00022989"/>
    </source>
</evidence>
<dbReference type="Proteomes" id="UP000515369">
    <property type="component" value="Chromosome"/>
</dbReference>
<dbReference type="Pfam" id="PF00953">
    <property type="entry name" value="Glycos_transf_4"/>
    <property type="match status" value="1"/>
</dbReference>
<dbReference type="PANTHER" id="PTHR22926:SF3">
    <property type="entry name" value="UNDECAPRENYL-PHOSPHATE ALPHA-N-ACETYLGLUCOSAMINYL 1-PHOSPHATE TRANSFERASE"/>
    <property type="match status" value="1"/>
</dbReference>
<feature type="transmembrane region" description="Helical" evidence="8">
    <location>
        <begin position="149"/>
        <end position="171"/>
    </location>
</feature>
<keyword evidence="5 8" id="KW-1133">Transmembrane helix</keyword>
<dbReference type="GO" id="GO:0071555">
    <property type="term" value="P:cell wall organization"/>
    <property type="evidence" value="ECO:0007669"/>
    <property type="project" value="TreeGrafter"/>
</dbReference>
<feature type="transmembrane region" description="Helical" evidence="8">
    <location>
        <begin position="317"/>
        <end position="341"/>
    </location>
</feature>
<feature type="binding site" evidence="7">
    <location>
        <position position="176"/>
    </location>
    <ligand>
        <name>Mg(2+)</name>
        <dbReference type="ChEBI" id="CHEBI:18420"/>
    </ligand>
</feature>
<dbReference type="InterPro" id="IPR018480">
    <property type="entry name" value="PNAcMuramoyl-5peptid_Trfase_CS"/>
</dbReference>
<evidence type="ECO:0000256" key="6">
    <source>
        <dbReference type="ARBA" id="ARBA00023136"/>
    </source>
</evidence>
<feature type="transmembrane region" description="Helical" evidence="8">
    <location>
        <begin position="206"/>
        <end position="227"/>
    </location>
</feature>
<dbReference type="GO" id="GO:0016780">
    <property type="term" value="F:phosphotransferase activity, for other substituted phosphate groups"/>
    <property type="evidence" value="ECO:0007669"/>
    <property type="project" value="InterPro"/>
</dbReference>
<feature type="transmembrane region" description="Helical" evidence="8">
    <location>
        <begin position="273"/>
        <end position="296"/>
    </location>
</feature>
<dbReference type="RefSeq" id="WP_182463360.1">
    <property type="nucleotide sequence ID" value="NZ_CP059732.1"/>
</dbReference>
<sequence>MNIDLFIAYLQHKFSDDLFTLGLYQCVLSLLVACFVSVVAIPVVIKISELKSLMEKPGERRSHSTPTPTFGGIAIFAAILIAYFLWPSIDQTEIYRTNLSIVGMTILFFIGIKDDLVGIDPAKKLMFQVLAAMILILFGDLRVDYLYGIMGFHHIDVVVGTLLTCFIFITLTNAINLIDGIDGLAAGISTIASGTFGGWFLLTNHFTMACLAFTLTGALLGFLRFNFSKTSKIFMGNTGSLIIGFMLAFFAVRFVSLNASYRYEPTAFFNAPIIAIVILIVPIFDTLRVFLVRILAGRSPFSADRNHMHHILLDNGLSHIGATAVLCGASLFNTITFLLLHRNISNTLSIVILGCLFGVYMLVSFTLKMRVRYVSTHPRRRRAVIRRELQNGISGKRIVDYL</sequence>
<dbReference type="EMBL" id="CP059732">
    <property type="protein sequence ID" value="QMW05987.1"/>
    <property type="molecule type" value="Genomic_DNA"/>
</dbReference>
<feature type="transmembrane region" description="Helical" evidence="8">
    <location>
        <begin position="125"/>
        <end position="143"/>
    </location>
</feature>